<feature type="chain" id="PRO_5046014809" evidence="4">
    <location>
        <begin position="23"/>
        <end position="382"/>
    </location>
</feature>
<dbReference type="Gene3D" id="2.30.42.10">
    <property type="match status" value="1"/>
</dbReference>
<dbReference type="InterPro" id="IPR001940">
    <property type="entry name" value="Peptidase_S1C"/>
</dbReference>
<proteinExistence type="inferred from homology"/>
<keyword evidence="4" id="KW-0732">Signal</keyword>
<evidence type="ECO:0000256" key="3">
    <source>
        <dbReference type="ARBA" id="ARBA00022801"/>
    </source>
</evidence>
<dbReference type="Gene3D" id="2.40.10.10">
    <property type="entry name" value="Trypsin-like serine proteases"/>
    <property type="match status" value="2"/>
</dbReference>
<dbReference type="InterPro" id="IPR051201">
    <property type="entry name" value="Chloro_Bact_Ser_Proteases"/>
</dbReference>
<dbReference type="PANTHER" id="PTHR43343">
    <property type="entry name" value="PEPTIDASE S12"/>
    <property type="match status" value="1"/>
</dbReference>
<feature type="domain" description="PDZ" evidence="5">
    <location>
        <begin position="276"/>
        <end position="361"/>
    </location>
</feature>
<dbReference type="SUPFAM" id="SSF50494">
    <property type="entry name" value="Trypsin-like serine proteases"/>
    <property type="match status" value="1"/>
</dbReference>
<dbReference type="EMBL" id="CP098502">
    <property type="protein sequence ID" value="UTI65101.1"/>
    <property type="molecule type" value="Genomic_DNA"/>
</dbReference>
<evidence type="ECO:0000256" key="2">
    <source>
        <dbReference type="ARBA" id="ARBA00022670"/>
    </source>
</evidence>
<dbReference type="SUPFAM" id="SSF50156">
    <property type="entry name" value="PDZ domain-like"/>
    <property type="match status" value="1"/>
</dbReference>
<dbReference type="Pfam" id="PF13180">
    <property type="entry name" value="PDZ_2"/>
    <property type="match status" value="1"/>
</dbReference>
<accession>A0ABY5DVK7</accession>
<evidence type="ECO:0000313" key="7">
    <source>
        <dbReference type="Proteomes" id="UP001056035"/>
    </source>
</evidence>
<evidence type="ECO:0000256" key="4">
    <source>
        <dbReference type="SAM" id="SignalP"/>
    </source>
</evidence>
<organism evidence="6 7">
    <name type="scientific">Paraconexibacter antarcticus</name>
    <dbReference type="NCBI Taxonomy" id="2949664"/>
    <lineage>
        <taxon>Bacteria</taxon>
        <taxon>Bacillati</taxon>
        <taxon>Actinomycetota</taxon>
        <taxon>Thermoleophilia</taxon>
        <taxon>Solirubrobacterales</taxon>
        <taxon>Paraconexibacteraceae</taxon>
        <taxon>Paraconexibacter</taxon>
    </lineage>
</organism>
<keyword evidence="7" id="KW-1185">Reference proteome</keyword>
<dbReference type="InterPro" id="IPR001478">
    <property type="entry name" value="PDZ"/>
</dbReference>
<evidence type="ECO:0000313" key="6">
    <source>
        <dbReference type="EMBL" id="UTI65101.1"/>
    </source>
</evidence>
<keyword evidence="3" id="KW-0378">Hydrolase</keyword>
<reference evidence="6 7" key="1">
    <citation type="submission" date="2022-06" db="EMBL/GenBank/DDBJ databases">
        <title>Paraconexibacter antarcticus.</title>
        <authorList>
            <person name="Kim C.S."/>
        </authorList>
    </citation>
    <scope>NUCLEOTIDE SEQUENCE [LARGE SCALE GENOMIC DNA]</scope>
    <source>
        <strain evidence="6 7">02-257</strain>
    </source>
</reference>
<dbReference type="PROSITE" id="PS50106">
    <property type="entry name" value="PDZ"/>
    <property type="match status" value="1"/>
</dbReference>
<dbReference type="SMART" id="SM00228">
    <property type="entry name" value="PDZ"/>
    <property type="match status" value="1"/>
</dbReference>
<dbReference type="PRINTS" id="PR00834">
    <property type="entry name" value="PROTEASES2C"/>
</dbReference>
<sequence length="382" mass="37479">MSTPRSLLLPLGLAAVIGGAGGAALTVGAGSHTTTTTVTQAAVPATADTASTSGTSPVADTSAAPLTATQIYQRSKDAVAFITAQVTQRSSGPFGQVASGTATGTGFVITKDGLIVTNAHVIDGASSIRVKVGDRRPVTAKVVGVDTSTDVALLKIDTGGADLPTLAFADSSAVQIGDAAFAIGNPYGLDRTLTTGVISALHRSIDAPDGYAISDVLQTDAALNPGNSGGPLLDTSGRVIGINSQIESSGSSATGATGGNTGVGFAVPANTVRRVVAQLEATGRATHPYLGVASGDTTSGVAGARVGSVGAGGPAARAGVRPGDVITQLGGTPVRDAESLTSVLEGHRPGEKVTAELLRGGQTHTVTITLGTRPARAVTTAG</sequence>
<name>A0ABY5DVK7_9ACTN</name>
<evidence type="ECO:0000256" key="1">
    <source>
        <dbReference type="ARBA" id="ARBA00010541"/>
    </source>
</evidence>
<feature type="signal peptide" evidence="4">
    <location>
        <begin position="1"/>
        <end position="22"/>
    </location>
</feature>
<keyword evidence="2" id="KW-0645">Protease</keyword>
<dbReference type="Pfam" id="PF13365">
    <property type="entry name" value="Trypsin_2"/>
    <property type="match status" value="1"/>
</dbReference>
<dbReference type="InterPro" id="IPR036034">
    <property type="entry name" value="PDZ_sf"/>
</dbReference>
<gene>
    <name evidence="6" type="ORF">NBH00_02560</name>
</gene>
<dbReference type="PANTHER" id="PTHR43343:SF3">
    <property type="entry name" value="PROTEASE DO-LIKE 8, CHLOROPLASTIC"/>
    <property type="match status" value="1"/>
</dbReference>
<dbReference type="InterPro" id="IPR043504">
    <property type="entry name" value="Peptidase_S1_PA_chymotrypsin"/>
</dbReference>
<evidence type="ECO:0000259" key="5">
    <source>
        <dbReference type="PROSITE" id="PS50106"/>
    </source>
</evidence>
<comment type="similarity">
    <text evidence="1">Belongs to the peptidase S1C family.</text>
</comment>
<protein>
    <submittedName>
        <fullName evidence="6">Trypsin-like peptidase domain-containing protein</fullName>
    </submittedName>
</protein>
<dbReference type="RefSeq" id="WP_254571791.1">
    <property type="nucleotide sequence ID" value="NZ_CP098502.1"/>
</dbReference>
<dbReference type="InterPro" id="IPR009003">
    <property type="entry name" value="Peptidase_S1_PA"/>
</dbReference>
<dbReference type="Proteomes" id="UP001056035">
    <property type="component" value="Chromosome"/>
</dbReference>